<keyword evidence="1" id="KW-1185">Reference proteome</keyword>
<dbReference type="WBParaSite" id="maker-uti_cns_0000167-snap-gene-0.3-mRNA-1">
    <property type="protein sequence ID" value="maker-uti_cns_0000167-snap-gene-0.3-mRNA-1"/>
    <property type="gene ID" value="maker-uti_cns_0000167-snap-gene-0.3"/>
</dbReference>
<dbReference type="Proteomes" id="UP000095280">
    <property type="component" value="Unplaced"/>
</dbReference>
<evidence type="ECO:0000313" key="2">
    <source>
        <dbReference type="WBParaSite" id="maker-uti_cns_0000167-snap-gene-0.3-mRNA-1"/>
    </source>
</evidence>
<organism evidence="1 2">
    <name type="scientific">Macrostomum lignano</name>
    <dbReference type="NCBI Taxonomy" id="282301"/>
    <lineage>
        <taxon>Eukaryota</taxon>
        <taxon>Metazoa</taxon>
        <taxon>Spiralia</taxon>
        <taxon>Lophotrochozoa</taxon>
        <taxon>Platyhelminthes</taxon>
        <taxon>Rhabditophora</taxon>
        <taxon>Macrostomorpha</taxon>
        <taxon>Macrostomida</taxon>
        <taxon>Macrostomidae</taxon>
        <taxon>Macrostomum</taxon>
    </lineage>
</organism>
<dbReference type="AlphaFoldDB" id="A0A1I8FVH1"/>
<protein>
    <submittedName>
        <fullName evidence="2">VWFA domain-containing protein</fullName>
    </submittedName>
</protein>
<accession>A0A1I8FVH1</accession>
<sequence length="181" mass="19858">ALAFLRRCPSSRVAGDCPEMCLCMEFAMPLLPRDRNSLLLPGSPTASAKATRCMHTNLCGHNCCASKNDPLLFIIHRFRKSVMSFIRGAVAGRFSFGVLPRNARELSRDADAALSVLTTLPSRWPQDLHQEKVCSCKPVAPRPGKRGSLIFVVDDTGSMGRVITAVRNHIQSIIRANKALQ</sequence>
<name>A0A1I8FVH1_9PLAT</name>
<proteinExistence type="predicted"/>
<evidence type="ECO:0000313" key="1">
    <source>
        <dbReference type="Proteomes" id="UP000095280"/>
    </source>
</evidence>
<reference evidence="2" key="1">
    <citation type="submission" date="2016-11" db="UniProtKB">
        <authorList>
            <consortium name="WormBaseParasite"/>
        </authorList>
    </citation>
    <scope>IDENTIFICATION</scope>
</reference>